<dbReference type="PROSITE" id="PS00137">
    <property type="entry name" value="SUBTILASE_HIS"/>
    <property type="match status" value="1"/>
</dbReference>
<dbReference type="InterPro" id="IPR050131">
    <property type="entry name" value="Peptidase_S8_subtilisin-like"/>
</dbReference>
<dbReference type="GO" id="GO:0005615">
    <property type="term" value="C:extracellular space"/>
    <property type="evidence" value="ECO:0007669"/>
    <property type="project" value="TreeGrafter"/>
</dbReference>
<dbReference type="SUPFAM" id="SSF52743">
    <property type="entry name" value="Subtilisin-like"/>
    <property type="match status" value="1"/>
</dbReference>
<evidence type="ECO:0000259" key="5">
    <source>
        <dbReference type="PROSITE" id="PS50853"/>
    </source>
</evidence>
<name>A0A6J6DJN1_9ZZZZ</name>
<dbReference type="InterPro" id="IPR023827">
    <property type="entry name" value="Peptidase_S8_Asp-AS"/>
</dbReference>
<evidence type="ECO:0000256" key="1">
    <source>
        <dbReference type="ARBA" id="ARBA00011073"/>
    </source>
</evidence>
<dbReference type="SUPFAM" id="SSF49265">
    <property type="entry name" value="Fibronectin type III"/>
    <property type="match status" value="2"/>
</dbReference>
<dbReference type="InterPro" id="IPR015500">
    <property type="entry name" value="Peptidase_S8_subtilisin-rel"/>
</dbReference>
<evidence type="ECO:0000256" key="4">
    <source>
        <dbReference type="ARBA" id="ARBA00022825"/>
    </source>
</evidence>
<dbReference type="InterPro" id="IPR036852">
    <property type="entry name" value="Peptidase_S8/S53_dom_sf"/>
</dbReference>
<dbReference type="PROSITE" id="PS00136">
    <property type="entry name" value="SUBTILASE_ASP"/>
    <property type="match status" value="1"/>
</dbReference>
<dbReference type="InterPro" id="IPR034193">
    <property type="entry name" value="PCSK9_ProteinaseK-like"/>
</dbReference>
<dbReference type="PANTHER" id="PTHR43806:SF11">
    <property type="entry name" value="CEREVISIN-RELATED"/>
    <property type="match status" value="1"/>
</dbReference>
<keyword evidence="3" id="KW-0378">Hydrolase</keyword>
<dbReference type="GO" id="GO:0006508">
    <property type="term" value="P:proteolysis"/>
    <property type="evidence" value="ECO:0007669"/>
    <property type="project" value="UniProtKB-KW"/>
</dbReference>
<dbReference type="Gene3D" id="3.40.50.200">
    <property type="entry name" value="Peptidase S8/S53 domain"/>
    <property type="match status" value="1"/>
</dbReference>
<dbReference type="InterPro" id="IPR036116">
    <property type="entry name" value="FN3_sf"/>
</dbReference>
<reference evidence="6" key="1">
    <citation type="submission" date="2020-05" db="EMBL/GenBank/DDBJ databases">
        <authorList>
            <person name="Chiriac C."/>
            <person name="Salcher M."/>
            <person name="Ghai R."/>
            <person name="Kavagutti S V."/>
        </authorList>
    </citation>
    <scope>NUCLEOTIDE SEQUENCE</scope>
</reference>
<keyword evidence="4" id="KW-0720">Serine protease</keyword>
<dbReference type="Gene3D" id="2.60.40.10">
    <property type="entry name" value="Immunoglobulins"/>
    <property type="match status" value="1"/>
</dbReference>
<protein>
    <submittedName>
        <fullName evidence="6">Unannotated protein</fullName>
    </submittedName>
</protein>
<dbReference type="SMART" id="SM00060">
    <property type="entry name" value="FN3"/>
    <property type="match status" value="3"/>
</dbReference>
<dbReference type="CDD" id="cd04077">
    <property type="entry name" value="Peptidases_S8_PCSK9_ProteinaseK_like"/>
    <property type="match status" value="1"/>
</dbReference>
<keyword evidence="2" id="KW-0645">Protease</keyword>
<dbReference type="PROSITE" id="PS50853">
    <property type="entry name" value="FN3"/>
    <property type="match status" value="1"/>
</dbReference>
<dbReference type="PROSITE" id="PS51892">
    <property type="entry name" value="SUBTILASE"/>
    <property type="match status" value="1"/>
</dbReference>
<dbReference type="PRINTS" id="PR00723">
    <property type="entry name" value="SUBTILISIN"/>
</dbReference>
<organism evidence="6">
    <name type="scientific">freshwater metagenome</name>
    <dbReference type="NCBI Taxonomy" id="449393"/>
    <lineage>
        <taxon>unclassified sequences</taxon>
        <taxon>metagenomes</taxon>
        <taxon>ecological metagenomes</taxon>
    </lineage>
</organism>
<feature type="domain" description="Fibronectin type-III" evidence="5">
    <location>
        <begin position="425"/>
        <end position="510"/>
    </location>
</feature>
<dbReference type="CDD" id="cd00063">
    <property type="entry name" value="FN3"/>
    <property type="match status" value="1"/>
</dbReference>
<dbReference type="GO" id="GO:0004252">
    <property type="term" value="F:serine-type endopeptidase activity"/>
    <property type="evidence" value="ECO:0007669"/>
    <property type="project" value="InterPro"/>
</dbReference>
<dbReference type="Pfam" id="PF00082">
    <property type="entry name" value="Peptidase_S8"/>
    <property type="match status" value="1"/>
</dbReference>
<dbReference type="AlphaFoldDB" id="A0A6J6DJN1"/>
<dbReference type="EMBL" id="CAEZTC010000109">
    <property type="protein sequence ID" value="CAB4562283.1"/>
    <property type="molecule type" value="Genomic_DNA"/>
</dbReference>
<dbReference type="InterPro" id="IPR023828">
    <property type="entry name" value="Peptidase_S8_Ser-AS"/>
</dbReference>
<evidence type="ECO:0000313" key="6">
    <source>
        <dbReference type="EMBL" id="CAB4562283.1"/>
    </source>
</evidence>
<accession>A0A6J6DJN1</accession>
<comment type="similarity">
    <text evidence="1">Belongs to the peptidase S8 family.</text>
</comment>
<dbReference type="Pfam" id="PF00041">
    <property type="entry name" value="fn3"/>
    <property type="match status" value="1"/>
</dbReference>
<gene>
    <name evidence="6" type="ORF">UFOPK1572_00917</name>
</gene>
<dbReference type="PROSITE" id="PS00138">
    <property type="entry name" value="SUBTILASE_SER"/>
    <property type="match status" value="1"/>
</dbReference>
<dbReference type="InterPro" id="IPR013783">
    <property type="entry name" value="Ig-like_fold"/>
</dbReference>
<dbReference type="PANTHER" id="PTHR43806">
    <property type="entry name" value="PEPTIDASE S8"/>
    <property type="match status" value="1"/>
</dbReference>
<dbReference type="InterPro" id="IPR003961">
    <property type="entry name" value="FN3_dom"/>
</dbReference>
<evidence type="ECO:0000256" key="2">
    <source>
        <dbReference type="ARBA" id="ARBA00022670"/>
    </source>
</evidence>
<evidence type="ECO:0000256" key="3">
    <source>
        <dbReference type="ARBA" id="ARBA00022801"/>
    </source>
</evidence>
<sequence>MKRIVACIATFVLCATIAPLHTVTARATEVAPEPIARSYPTQTSGVAGFGSPNDGIPWGLDRIDQRTSISSVAAQRSYTYASGTTGAGVTVYVVDSGVQANHSDFGGRVVNGWSYRADNAARLSYISSRNRYASDPDNGIAPCSNTYDFEDGGIRYQRQFNPAVFDGPSSVVANDFGTTDNDGHGTHVAGIVGGTLAGVAKEATIVPVRVLDSCGAGTLTMILNGLNWILQRHTAGNKAVVNLSLGFTTEVPEVDAVITQMINKGMIVVAASGNRGASACGTTPAGTLGTFSVGSTYTASVNGAFVDREPSFSNYGDCVDLFAPGTQIVSPWSYLHPENSSVVASAFATMSGTSMAAPHVSGVLARYLNTVSLSANADASVSSNAWTWTQLHATCNAVSYFSNSRVMQTPNRLLAIGAPVTTPCVPRNLTATPDVESATVSWSAPVAHNGEVPTYEVSLSPSGKSCVTTQLTCAFTGLFGDTPYTVSVITRNSAGTSNAAVTTVTPIPSVSQLEVVPGDGTLVARWTAVVGPGVTFTAVVTPGGARCVTTTTTCVFEGLTNDQVYNVTVTGENTVGASTTNAVAVPNGAPKVPTVVRTTTGIGRVSFRWNPIIGSVNPTYVLSTRDGQYSCTTTSTSCTIRGLTNGKFQSFYLSTRTTAGGESLTRTRVRVAAGFKVRQTSVKRSTRVSLTSLVTPISRGRITWRTSPGCRIAGGQLITPNRRTTCSLTVSVGASGGSPAMSTRVTLDIR</sequence>
<dbReference type="InterPro" id="IPR000209">
    <property type="entry name" value="Peptidase_S8/S53_dom"/>
</dbReference>
<proteinExistence type="inferred from homology"/>
<dbReference type="InterPro" id="IPR022398">
    <property type="entry name" value="Peptidase_S8_His-AS"/>
</dbReference>